<dbReference type="PANTHER" id="PTHR43574">
    <property type="entry name" value="EPIMERASE-RELATED"/>
    <property type="match status" value="1"/>
</dbReference>
<evidence type="ECO:0000313" key="3">
    <source>
        <dbReference type="EMBL" id="CAB4133695.1"/>
    </source>
</evidence>
<dbReference type="Gene3D" id="3.40.50.720">
    <property type="entry name" value="NAD(P)-binding Rossmann-like Domain"/>
    <property type="match status" value="1"/>
</dbReference>
<dbReference type="EMBL" id="LR796274">
    <property type="protein sequence ID" value="CAB4133695.1"/>
    <property type="molecule type" value="Genomic_DNA"/>
</dbReference>
<organism evidence="3">
    <name type="scientific">uncultured Caudovirales phage</name>
    <dbReference type="NCBI Taxonomy" id="2100421"/>
    <lineage>
        <taxon>Viruses</taxon>
        <taxon>Duplodnaviria</taxon>
        <taxon>Heunggongvirae</taxon>
        <taxon>Uroviricota</taxon>
        <taxon>Caudoviricetes</taxon>
        <taxon>Peduoviridae</taxon>
        <taxon>Maltschvirus</taxon>
        <taxon>Maltschvirus maltsch</taxon>
    </lineage>
</organism>
<dbReference type="InterPro" id="IPR036291">
    <property type="entry name" value="NAD(P)-bd_dom_sf"/>
</dbReference>
<proteinExistence type="predicted"/>
<keyword evidence="1" id="KW-0520">NAD</keyword>
<evidence type="ECO:0000256" key="1">
    <source>
        <dbReference type="ARBA" id="ARBA00023027"/>
    </source>
</evidence>
<reference evidence="3" key="1">
    <citation type="submission" date="2020-04" db="EMBL/GenBank/DDBJ databases">
        <authorList>
            <person name="Chiriac C."/>
            <person name="Salcher M."/>
            <person name="Ghai R."/>
            <person name="Kavagutti S V."/>
        </authorList>
    </citation>
    <scope>NUCLEOTIDE SEQUENCE</scope>
</reference>
<dbReference type="SUPFAM" id="SSF51735">
    <property type="entry name" value="NAD(P)-binding Rossmann-fold domains"/>
    <property type="match status" value="1"/>
</dbReference>
<evidence type="ECO:0000259" key="2">
    <source>
        <dbReference type="Pfam" id="PF01370"/>
    </source>
</evidence>
<dbReference type="Gene3D" id="3.90.25.10">
    <property type="entry name" value="UDP-galactose 4-epimerase, domain 1"/>
    <property type="match status" value="1"/>
</dbReference>
<dbReference type="Pfam" id="PF01370">
    <property type="entry name" value="Epimerase"/>
    <property type="match status" value="1"/>
</dbReference>
<name>A0A6J5LHM0_9CAUD</name>
<protein>
    <submittedName>
        <fullName evidence="3">WcaG Nucleoside-diphosphate-sugar epimerases</fullName>
    </submittedName>
</protein>
<gene>
    <name evidence="3" type="ORF">UFOVP257_417</name>
</gene>
<feature type="domain" description="NAD-dependent epimerase/dehydratase" evidence="2">
    <location>
        <begin position="4"/>
        <end position="237"/>
    </location>
</feature>
<sequence>MKKVLVCGAGGFIGNHLVSSLKNKGNYVIGADLKNPEFSQTRADEFYTIDLRDKLSVYNLITSDIDEIYQLAADMGGAGFVFTGEHDADILHNSTMINLNILQEATSKKIKKIFYSSSACVYPEYNQMDALNPVCSENTAYPAHPDSDYGWEKLYSERLYSAYAKNYGIEVRIARFHNIYGTHGTWCGGREKAPAALCRKIAETTTNQIEIWGDGNQTRSFLYIDECIEGIHRIMDSDYSQPLNLGSDRLISINNLAHIIADIANKQINLHHIDGPLGVVGRNSNNELIQKVLGWKPQNNLEFGLKKTYDWIHSQL</sequence>
<accession>A0A6J5LHM0</accession>
<dbReference type="InterPro" id="IPR001509">
    <property type="entry name" value="Epimerase_deHydtase"/>
</dbReference>